<feature type="transmembrane region" description="Helical" evidence="7">
    <location>
        <begin position="235"/>
        <end position="257"/>
    </location>
</feature>
<evidence type="ECO:0000256" key="6">
    <source>
        <dbReference type="ARBA" id="ARBA00023136"/>
    </source>
</evidence>
<keyword evidence="4 7" id="KW-0812">Transmembrane</keyword>
<organism evidence="9">
    <name type="scientific">freshwater metagenome</name>
    <dbReference type="NCBI Taxonomy" id="449393"/>
    <lineage>
        <taxon>unclassified sequences</taxon>
        <taxon>metagenomes</taxon>
        <taxon>ecological metagenomes</taxon>
    </lineage>
</organism>
<dbReference type="PANTHER" id="PTHR23517:SF2">
    <property type="entry name" value="MULTIDRUG RESISTANCE PROTEIN MDTH"/>
    <property type="match status" value="1"/>
</dbReference>
<dbReference type="GO" id="GO:0022857">
    <property type="term" value="F:transmembrane transporter activity"/>
    <property type="evidence" value="ECO:0007669"/>
    <property type="project" value="InterPro"/>
</dbReference>
<comment type="caution">
    <text evidence="9">The sequence shown here is derived from an EMBL/GenBank/DDBJ whole genome shotgun (WGS) entry which is preliminary data.</text>
</comment>
<feature type="transmembrane region" description="Helical" evidence="7">
    <location>
        <begin position="361"/>
        <end position="380"/>
    </location>
</feature>
<evidence type="ECO:0000256" key="7">
    <source>
        <dbReference type="SAM" id="Phobius"/>
    </source>
</evidence>
<dbReference type="InterPro" id="IPR020846">
    <property type="entry name" value="MFS_dom"/>
</dbReference>
<feature type="transmembrane region" description="Helical" evidence="7">
    <location>
        <begin position="321"/>
        <end position="341"/>
    </location>
</feature>
<feature type="transmembrane region" description="Helical" evidence="7">
    <location>
        <begin position="149"/>
        <end position="169"/>
    </location>
</feature>
<dbReference type="InterPro" id="IPR050171">
    <property type="entry name" value="MFS_Transporters"/>
</dbReference>
<feature type="transmembrane region" description="Helical" evidence="7">
    <location>
        <begin position="88"/>
        <end position="106"/>
    </location>
</feature>
<evidence type="ECO:0000256" key="2">
    <source>
        <dbReference type="ARBA" id="ARBA00022448"/>
    </source>
</evidence>
<keyword evidence="6 7" id="KW-0472">Membrane</keyword>
<dbReference type="EMBL" id="JNSL01000101">
    <property type="protein sequence ID" value="KGA15839.1"/>
    <property type="molecule type" value="Genomic_DNA"/>
</dbReference>
<feature type="transmembrane region" description="Helical" evidence="7">
    <location>
        <begin position="25"/>
        <end position="47"/>
    </location>
</feature>
<dbReference type="GO" id="GO:0005886">
    <property type="term" value="C:plasma membrane"/>
    <property type="evidence" value="ECO:0007669"/>
    <property type="project" value="UniProtKB-SubCell"/>
</dbReference>
<keyword evidence="3" id="KW-1003">Cell membrane</keyword>
<keyword evidence="2" id="KW-0813">Transport</keyword>
<evidence type="ECO:0000256" key="1">
    <source>
        <dbReference type="ARBA" id="ARBA00004651"/>
    </source>
</evidence>
<feature type="transmembrane region" description="Helical" evidence="7">
    <location>
        <begin position="181"/>
        <end position="201"/>
    </location>
</feature>
<evidence type="ECO:0000256" key="4">
    <source>
        <dbReference type="ARBA" id="ARBA00022692"/>
    </source>
</evidence>
<dbReference type="SUPFAM" id="SSF103473">
    <property type="entry name" value="MFS general substrate transporter"/>
    <property type="match status" value="1"/>
</dbReference>
<dbReference type="Gene3D" id="1.20.1250.20">
    <property type="entry name" value="MFS general substrate transporter like domains"/>
    <property type="match status" value="1"/>
</dbReference>
<evidence type="ECO:0000313" key="9">
    <source>
        <dbReference type="EMBL" id="KGA15839.1"/>
    </source>
</evidence>
<protein>
    <recommendedName>
        <fullName evidence="8">Major facilitator superfamily (MFS) profile domain-containing protein</fullName>
    </recommendedName>
</protein>
<feature type="transmembrane region" description="Helical" evidence="7">
    <location>
        <begin position="386"/>
        <end position="405"/>
    </location>
</feature>
<gene>
    <name evidence="9" type="ORF">GM51_13955</name>
</gene>
<comment type="subcellular location">
    <subcellularLocation>
        <location evidence="1">Cell membrane</location>
        <topology evidence="1">Multi-pass membrane protein</topology>
    </subcellularLocation>
</comment>
<evidence type="ECO:0000256" key="3">
    <source>
        <dbReference type="ARBA" id="ARBA00022475"/>
    </source>
</evidence>
<name>A0A094Q1D0_9ZZZZ</name>
<evidence type="ECO:0000256" key="5">
    <source>
        <dbReference type="ARBA" id="ARBA00022989"/>
    </source>
</evidence>
<sequence>MEVVFLPPLLFLHNDLHASPQVKRFLAGALLNSLGGGLTLPVLVIYLNQVRGLSLAAASLVLSWMAITGLVYSPIIGHLVDKFGPRRVMLIAILIEATATLLWVFVTDLQSALLVGALASLGHSAIWPPQTTMMARMVSEDFRPKFFGLQFMMLNLGLGLGGVFSSLIVNVDDPSSFTRLYVIDSFTFLIFFVFILSLRGVGGRIEKTKQEIQNDGGYRQIVSDHKFMRLTLAKLLMITFGYASLEAGLPALLTLFGDLSVKALGPIWAVNTGVIVLGQIFVINRLGGRSRIRLLALVSAIWTVSWLIIGFSVALDPTATFILAAAGIGIFAFGEMIWSSVGPTLTNELAPEHLRGRYNSVDGLVWVFAGAAGPAISGVMLQFELVMAWIGLIVFGQIFGGFLALRLKKVLTPIQDGRVGAEDK</sequence>
<dbReference type="PANTHER" id="PTHR23517">
    <property type="entry name" value="RESISTANCE PROTEIN MDTM, PUTATIVE-RELATED-RELATED"/>
    <property type="match status" value="1"/>
</dbReference>
<keyword evidence="5 7" id="KW-1133">Transmembrane helix</keyword>
<feature type="domain" description="Major facilitator superfamily (MFS) profile" evidence="8">
    <location>
        <begin position="21"/>
        <end position="408"/>
    </location>
</feature>
<proteinExistence type="predicted"/>
<reference evidence="9" key="1">
    <citation type="submission" date="2014-06" db="EMBL/GenBank/DDBJ databases">
        <title>Key roles for freshwater Actinobacteria revealed by deep metagenomic sequencing.</title>
        <authorList>
            <person name="Ghai R."/>
            <person name="Mizuno C.M."/>
            <person name="Picazo A."/>
            <person name="Camacho A."/>
            <person name="Rodriguez-Valera F."/>
        </authorList>
    </citation>
    <scope>NUCLEOTIDE SEQUENCE</scope>
</reference>
<dbReference type="Pfam" id="PF07690">
    <property type="entry name" value="MFS_1"/>
    <property type="match status" value="1"/>
</dbReference>
<feature type="transmembrane region" description="Helical" evidence="7">
    <location>
        <begin position="53"/>
        <end position="76"/>
    </location>
</feature>
<dbReference type="PROSITE" id="PS50850">
    <property type="entry name" value="MFS"/>
    <property type="match status" value="1"/>
</dbReference>
<evidence type="ECO:0000259" key="8">
    <source>
        <dbReference type="PROSITE" id="PS50850"/>
    </source>
</evidence>
<dbReference type="AlphaFoldDB" id="A0A094Q1D0"/>
<dbReference type="InterPro" id="IPR011701">
    <property type="entry name" value="MFS"/>
</dbReference>
<accession>A0A094Q1D0</accession>
<dbReference type="InterPro" id="IPR036259">
    <property type="entry name" value="MFS_trans_sf"/>
</dbReference>
<feature type="transmembrane region" description="Helical" evidence="7">
    <location>
        <begin position="263"/>
        <end position="282"/>
    </location>
</feature>
<feature type="transmembrane region" description="Helical" evidence="7">
    <location>
        <begin position="294"/>
        <end position="315"/>
    </location>
</feature>